<feature type="binding site" evidence="11">
    <location>
        <begin position="238"/>
        <end position="239"/>
    </location>
    <ligand>
        <name>substrate</name>
    </ligand>
</feature>
<evidence type="ECO:0000256" key="4">
    <source>
        <dbReference type="ARBA" id="ARBA00022723"/>
    </source>
</evidence>
<comment type="similarity">
    <text evidence="1 9">Belongs to the metallo-dependent hydrolases superfamily. NagA family.</text>
</comment>
<feature type="domain" description="Amidohydrolase-related" evidence="13">
    <location>
        <begin position="70"/>
        <end position="387"/>
    </location>
</feature>
<keyword evidence="6 9" id="KW-0119">Carbohydrate metabolism</keyword>
<evidence type="ECO:0000256" key="12">
    <source>
        <dbReference type="PIRSR" id="PIRSR038994-3"/>
    </source>
</evidence>
<dbReference type="PANTHER" id="PTHR11113">
    <property type="entry name" value="N-ACETYLGLUCOSAMINE-6-PHOSPHATE DEACETYLASE"/>
    <property type="match status" value="1"/>
</dbReference>
<name>A0A0R2FA31_9LACO</name>
<feature type="binding site" evidence="12">
    <location>
        <position position="214"/>
    </location>
    <ligand>
        <name>Zn(2+)</name>
        <dbReference type="ChEBI" id="CHEBI:29105"/>
    </ligand>
</feature>
<dbReference type="FunFam" id="3.20.20.140:FF:000004">
    <property type="entry name" value="N-acetylglucosamine-6-phosphate deacetylase"/>
    <property type="match status" value="1"/>
</dbReference>
<dbReference type="NCBIfam" id="TIGR00221">
    <property type="entry name" value="nagA"/>
    <property type="match status" value="1"/>
</dbReference>
<dbReference type="SUPFAM" id="SSF51338">
    <property type="entry name" value="Composite domain of metallo-dependent hydrolases"/>
    <property type="match status" value="1"/>
</dbReference>
<comment type="pathway">
    <text evidence="8">Amino-sugar metabolism; N-acetylneuraminate degradation; D-fructose 6-phosphate from N-acetylneuraminate: step 4/5.</text>
</comment>
<dbReference type="GO" id="GO:0006046">
    <property type="term" value="P:N-acetylglucosamine catabolic process"/>
    <property type="evidence" value="ECO:0007669"/>
    <property type="project" value="TreeGrafter"/>
</dbReference>
<dbReference type="InterPro" id="IPR032466">
    <property type="entry name" value="Metal_Hydrolase"/>
</dbReference>
<dbReference type="AlphaFoldDB" id="A0A0R2FA31"/>
<dbReference type="GO" id="GO:0008448">
    <property type="term" value="F:N-acetylglucosamine-6-phosphate deacetylase activity"/>
    <property type="evidence" value="ECO:0007669"/>
    <property type="project" value="UniProtKB-EC"/>
</dbReference>
<evidence type="ECO:0000256" key="7">
    <source>
        <dbReference type="ARBA" id="ARBA00047647"/>
    </source>
</evidence>
<keyword evidence="4 12" id="KW-0479">Metal-binding</keyword>
<feature type="active site" description="Proton donor/acceptor" evidence="10">
    <location>
        <position position="293"/>
    </location>
</feature>
<dbReference type="EMBL" id="AYZJ01000017">
    <property type="protein sequence ID" value="KRN25209.1"/>
    <property type="molecule type" value="Genomic_DNA"/>
</dbReference>
<evidence type="ECO:0000256" key="10">
    <source>
        <dbReference type="PIRSR" id="PIRSR038994-1"/>
    </source>
</evidence>
<dbReference type="SUPFAM" id="SSF51556">
    <property type="entry name" value="Metallo-dependent hydrolases"/>
    <property type="match status" value="1"/>
</dbReference>
<dbReference type="InterPro" id="IPR003764">
    <property type="entry name" value="GlcNAc_6-P_deAcase"/>
</dbReference>
<dbReference type="Gene3D" id="3.20.20.140">
    <property type="entry name" value="Metal-dependent hydrolases"/>
    <property type="match status" value="1"/>
</dbReference>
<evidence type="ECO:0000313" key="14">
    <source>
        <dbReference type="EMBL" id="KRN25209.1"/>
    </source>
</evidence>
<dbReference type="CDD" id="cd00854">
    <property type="entry name" value="NagA"/>
    <property type="match status" value="1"/>
</dbReference>
<dbReference type="STRING" id="1423730.FC75_GL000889"/>
<dbReference type="PIRSF" id="PIRSF038994">
    <property type="entry name" value="NagA"/>
    <property type="match status" value="1"/>
</dbReference>
<evidence type="ECO:0000256" key="1">
    <source>
        <dbReference type="ARBA" id="ARBA00010716"/>
    </source>
</evidence>
<dbReference type="EC" id="3.5.1.25" evidence="2"/>
<feature type="binding site" evidence="12">
    <location>
        <position position="148"/>
    </location>
    <ligand>
        <name>Zn(2+)</name>
        <dbReference type="ChEBI" id="CHEBI:29105"/>
    </ligand>
</feature>
<evidence type="ECO:0000259" key="13">
    <source>
        <dbReference type="Pfam" id="PF01979"/>
    </source>
</evidence>
<organism evidence="14 15">
    <name type="scientific">Lacticaseibacillus camelliae DSM 22697 = JCM 13995</name>
    <dbReference type="NCBI Taxonomy" id="1423730"/>
    <lineage>
        <taxon>Bacteria</taxon>
        <taxon>Bacillati</taxon>
        <taxon>Bacillota</taxon>
        <taxon>Bacilli</taxon>
        <taxon>Lactobacillales</taxon>
        <taxon>Lactobacillaceae</taxon>
        <taxon>Lacticaseibacillus</taxon>
    </lineage>
</organism>
<evidence type="ECO:0000256" key="8">
    <source>
        <dbReference type="ARBA" id="ARBA00060590"/>
    </source>
</evidence>
<dbReference type="GO" id="GO:0046872">
    <property type="term" value="F:metal ion binding"/>
    <property type="evidence" value="ECO:0007669"/>
    <property type="project" value="UniProtKB-KW"/>
</dbReference>
<feature type="binding site" evidence="11">
    <location>
        <position position="159"/>
    </location>
    <ligand>
        <name>substrate</name>
    </ligand>
</feature>
<feature type="binding site" evidence="11">
    <location>
        <position position="270"/>
    </location>
    <ligand>
        <name>substrate</name>
    </ligand>
</feature>
<evidence type="ECO:0000256" key="5">
    <source>
        <dbReference type="ARBA" id="ARBA00022801"/>
    </source>
</evidence>
<accession>A0A0R2FA31</accession>
<evidence type="ECO:0000256" key="2">
    <source>
        <dbReference type="ARBA" id="ARBA00011899"/>
    </source>
</evidence>
<evidence type="ECO:0000256" key="6">
    <source>
        <dbReference type="ARBA" id="ARBA00023277"/>
    </source>
</evidence>
<proteinExistence type="inferred from homology"/>
<keyword evidence="15" id="KW-1185">Reference proteome</keyword>
<dbReference type="Pfam" id="PF01979">
    <property type="entry name" value="Amidohydro_1"/>
    <property type="match status" value="1"/>
</dbReference>
<gene>
    <name evidence="14" type="ORF">FC75_GL000889</name>
</gene>
<dbReference type="Gene3D" id="2.30.40.10">
    <property type="entry name" value="Urease, subunit C, domain 1"/>
    <property type="match status" value="1"/>
</dbReference>
<dbReference type="InterPro" id="IPR011059">
    <property type="entry name" value="Metal-dep_hydrolase_composite"/>
</dbReference>
<keyword evidence="5 9" id="KW-0378">Hydrolase</keyword>
<feature type="binding site" evidence="11">
    <location>
        <begin position="327"/>
        <end position="329"/>
    </location>
    <ligand>
        <name>substrate</name>
    </ligand>
</feature>
<feature type="binding site" evidence="11">
    <location>
        <position position="246"/>
    </location>
    <ligand>
        <name>substrate</name>
    </ligand>
</feature>
<evidence type="ECO:0000256" key="11">
    <source>
        <dbReference type="PIRSR" id="PIRSR038994-2"/>
    </source>
</evidence>
<protein>
    <recommendedName>
        <fullName evidence="3">N-acetylglucosamine-6-phosphate deacetylase</fullName>
        <ecNumber evidence="2">3.5.1.25</ecNumber>
    </recommendedName>
</protein>
<evidence type="ECO:0000256" key="3">
    <source>
        <dbReference type="ARBA" id="ARBA00018029"/>
    </source>
</evidence>
<sequence>MSPFTTIQIRKRSRRWVEDMTKYIHAAKFFMPHVTESGGYLQITSDGKFGEYFPETIRPDGDIIEYPDMWVTPGLVDTHIHGLLGHDVMDNDWAGIDAMSRNLVKAGVTSWLPTTLTGSFSQLKEVCATIAQHAGEESGAKIQGIYFEGPYFTTKHKGAQNPKYFKNPSLAEFSEWQSAANGLIKKIAIAPEREDSVAFTRQVVSKGTVVALGHSDATFEQAKACVNAGASMFTHTFNGMSPLSHRAPGMVGAAMYLQGVTDELICDGHHVRPEVATTLVRLVGPEHVALITDCMRAGMMPDGDYKLGELPVYVKDGMARLKEGNSLAGSVLQLKDALINLLAWGAATPEEAVKMATVTPATSCHIEQQCGSILPGRPADYLVLDAKLGLHATYLDGQLAYRAGTQDESK</sequence>
<dbReference type="Proteomes" id="UP000050865">
    <property type="component" value="Unassembled WGS sequence"/>
</dbReference>
<dbReference type="PANTHER" id="PTHR11113:SF14">
    <property type="entry name" value="N-ACETYLGLUCOSAMINE-6-PHOSPHATE DEACETYLASE"/>
    <property type="match status" value="1"/>
</dbReference>
<feature type="binding site" evidence="12">
    <location>
        <position position="235"/>
    </location>
    <ligand>
        <name>Zn(2+)</name>
        <dbReference type="ChEBI" id="CHEBI:29105"/>
    </ligand>
</feature>
<evidence type="ECO:0000313" key="15">
    <source>
        <dbReference type="Proteomes" id="UP000050865"/>
    </source>
</evidence>
<reference evidence="14 15" key="1">
    <citation type="journal article" date="2015" name="Genome Announc.">
        <title>Expanding the biotechnology potential of lactobacilli through comparative genomics of 213 strains and associated genera.</title>
        <authorList>
            <person name="Sun Z."/>
            <person name="Harris H.M."/>
            <person name="McCann A."/>
            <person name="Guo C."/>
            <person name="Argimon S."/>
            <person name="Zhang W."/>
            <person name="Yang X."/>
            <person name="Jeffery I.B."/>
            <person name="Cooney J.C."/>
            <person name="Kagawa T.F."/>
            <person name="Liu W."/>
            <person name="Song Y."/>
            <person name="Salvetti E."/>
            <person name="Wrobel A."/>
            <person name="Rasinkangas P."/>
            <person name="Parkhill J."/>
            <person name="Rea M.C."/>
            <person name="O'Sullivan O."/>
            <person name="Ritari J."/>
            <person name="Douillard F.P."/>
            <person name="Paul Ross R."/>
            <person name="Yang R."/>
            <person name="Briner A.E."/>
            <person name="Felis G.E."/>
            <person name="de Vos W.M."/>
            <person name="Barrangou R."/>
            <person name="Klaenhammer T.R."/>
            <person name="Caufield P.W."/>
            <person name="Cui Y."/>
            <person name="Zhang H."/>
            <person name="O'Toole P.W."/>
        </authorList>
    </citation>
    <scope>NUCLEOTIDE SEQUENCE [LARGE SCALE GENOMIC DNA]</scope>
    <source>
        <strain evidence="14 15">DSM 22697</strain>
    </source>
</reference>
<dbReference type="InterPro" id="IPR006680">
    <property type="entry name" value="Amidohydro-rel"/>
</dbReference>
<comment type="caution">
    <text evidence="14">The sequence shown here is derived from an EMBL/GenBank/DDBJ whole genome shotgun (WGS) entry which is preliminary data.</text>
</comment>
<evidence type="ECO:0000256" key="9">
    <source>
        <dbReference type="PIRNR" id="PIRNR038994"/>
    </source>
</evidence>
<dbReference type="PATRIC" id="fig|1423730.4.peg.939"/>
<comment type="cofactor">
    <cofactor evidence="12">
        <name>a divalent metal cation</name>
        <dbReference type="ChEBI" id="CHEBI:60240"/>
    </cofactor>
    <text evidence="12">Binds 1 divalent metal cation per subunit.</text>
</comment>
<comment type="catalytic activity">
    <reaction evidence="7">
        <text>N-acetyl-D-glucosamine 6-phosphate + H2O = D-glucosamine 6-phosphate + acetate</text>
        <dbReference type="Rhea" id="RHEA:22936"/>
        <dbReference type="ChEBI" id="CHEBI:15377"/>
        <dbReference type="ChEBI" id="CHEBI:30089"/>
        <dbReference type="ChEBI" id="CHEBI:57513"/>
        <dbReference type="ChEBI" id="CHEBI:58725"/>
        <dbReference type="EC" id="3.5.1.25"/>
    </reaction>
</comment>